<feature type="region of interest" description="Disordered" evidence="1">
    <location>
        <begin position="29"/>
        <end position="51"/>
    </location>
</feature>
<feature type="compositionally biased region" description="Pro residues" evidence="1">
    <location>
        <begin position="166"/>
        <end position="175"/>
    </location>
</feature>
<reference evidence="2 3" key="1">
    <citation type="submission" date="2020-04" db="EMBL/GenBank/DDBJ databases">
        <title>Perkinsus olseni comparative genomics.</title>
        <authorList>
            <person name="Bogema D.R."/>
        </authorList>
    </citation>
    <scope>NUCLEOTIDE SEQUENCE [LARGE SCALE GENOMIC DNA]</scope>
    <source>
        <strain evidence="2">00978-12</strain>
    </source>
</reference>
<dbReference type="AlphaFoldDB" id="A0A7J6NZP9"/>
<evidence type="ECO:0000313" key="3">
    <source>
        <dbReference type="Proteomes" id="UP000541610"/>
    </source>
</evidence>
<proteinExistence type="predicted"/>
<feature type="compositionally biased region" description="Basic and acidic residues" evidence="1">
    <location>
        <begin position="34"/>
        <end position="51"/>
    </location>
</feature>
<organism evidence="2 3">
    <name type="scientific">Perkinsus olseni</name>
    <name type="common">Perkinsus atlanticus</name>
    <dbReference type="NCBI Taxonomy" id="32597"/>
    <lineage>
        <taxon>Eukaryota</taxon>
        <taxon>Sar</taxon>
        <taxon>Alveolata</taxon>
        <taxon>Perkinsozoa</taxon>
        <taxon>Perkinsea</taxon>
        <taxon>Perkinsida</taxon>
        <taxon>Perkinsidae</taxon>
        <taxon>Perkinsus</taxon>
    </lineage>
</organism>
<feature type="region of interest" description="Disordered" evidence="1">
    <location>
        <begin position="135"/>
        <end position="175"/>
    </location>
</feature>
<gene>
    <name evidence="2" type="ORF">FOZ60_001742</name>
</gene>
<protein>
    <submittedName>
        <fullName evidence="2">Uncharacterized protein</fullName>
    </submittedName>
</protein>
<dbReference type="Proteomes" id="UP000541610">
    <property type="component" value="Unassembled WGS sequence"/>
</dbReference>
<dbReference type="EMBL" id="JABANP010000127">
    <property type="protein sequence ID" value="KAF4689329.1"/>
    <property type="molecule type" value="Genomic_DNA"/>
</dbReference>
<name>A0A7J6NZP9_PEROL</name>
<evidence type="ECO:0000313" key="2">
    <source>
        <dbReference type="EMBL" id="KAF4689329.1"/>
    </source>
</evidence>
<comment type="caution">
    <text evidence="2">The sequence shown here is derived from an EMBL/GenBank/DDBJ whole genome shotgun (WGS) entry which is preliminary data.</text>
</comment>
<sequence length="175" mass="19066">MKGSTIRIHVVEFASGMNKWWLYCSAPTSSETPPEPKRGRTEGEVQQSEERRLPYSETYNCRPVGFVRSRSTPLLTCSPQQKLPAQIFRAEFHPFLRRIMPGEGNPWEDLCEWVRGQGGSLANALGNLNNQGTYSDISSGEGDALQTTSSSSSSDAHSDKDDTGGGPPPAAGGIY</sequence>
<accession>A0A7J6NZP9</accession>
<evidence type="ECO:0000256" key="1">
    <source>
        <dbReference type="SAM" id="MobiDB-lite"/>
    </source>
</evidence>